<evidence type="ECO:0000313" key="8">
    <source>
        <dbReference type="Proteomes" id="UP000676336"/>
    </source>
</evidence>
<evidence type="ECO:0000256" key="4">
    <source>
        <dbReference type="ARBA" id="ARBA00023157"/>
    </source>
</evidence>
<dbReference type="PANTHER" id="PTHR35971:SF5">
    <property type="entry name" value="OBSCURIN LIKE CYTOSKELETAL ADAPTOR 1"/>
    <property type="match status" value="1"/>
</dbReference>
<dbReference type="InterPro" id="IPR036179">
    <property type="entry name" value="Ig-like_dom_sf"/>
</dbReference>
<dbReference type="InterPro" id="IPR007110">
    <property type="entry name" value="Ig-like_dom"/>
</dbReference>
<protein>
    <recommendedName>
        <fullName evidence="6">Ig-like domain-containing protein</fullName>
    </recommendedName>
</protein>
<feature type="compositionally biased region" description="Basic and acidic residues" evidence="5">
    <location>
        <begin position="24"/>
        <end position="47"/>
    </location>
</feature>
<evidence type="ECO:0000256" key="2">
    <source>
        <dbReference type="ARBA" id="ARBA00022490"/>
    </source>
</evidence>
<dbReference type="AlphaFoldDB" id="A0A8S3HWD2"/>
<dbReference type="CDD" id="cd00096">
    <property type="entry name" value="Ig"/>
    <property type="match status" value="1"/>
</dbReference>
<evidence type="ECO:0000256" key="1">
    <source>
        <dbReference type="ARBA" id="ARBA00004496"/>
    </source>
</evidence>
<dbReference type="InterPro" id="IPR003599">
    <property type="entry name" value="Ig_sub"/>
</dbReference>
<dbReference type="InterPro" id="IPR013098">
    <property type="entry name" value="Ig_I-set"/>
</dbReference>
<reference evidence="7" key="1">
    <citation type="submission" date="2021-02" db="EMBL/GenBank/DDBJ databases">
        <authorList>
            <person name="Nowell W R."/>
        </authorList>
    </citation>
    <scope>NUCLEOTIDE SEQUENCE</scope>
</reference>
<feature type="non-terminal residue" evidence="7">
    <location>
        <position position="1"/>
    </location>
</feature>
<dbReference type="InterPro" id="IPR052385">
    <property type="entry name" value="Obscurin/Obscurin-like_Reg"/>
</dbReference>
<keyword evidence="4" id="KW-1015">Disulfide bond</keyword>
<dbReference type="SMART" id="SM00409">
    <property type="entry name" value="IG"/>
    <property type="match status" value="1"/>
</dbReference>
<dbReference type="PROSITE" id="PS50835">
    <property type="entry name" value="IG_LIKE"/>
    <property type="match status" value="1"/>
</dbReference>
<sequence>PQIRTDQPESTDGDENGFYSRRSSGMDDRRPSLRRVDQEGLLKVRRDSKARRPSLSEVIPDWPALQKVKRPEKVKITFLCNQHQKPTKIIYRHIYIYYPLHDPLPSNFVLLVGLIMHGHEKESFFEPLQDIRCKEEDKEVTFSCSFCKPSTRLRWLKNKVEIFHGLKYHFDSVGAKQKLTIYKLHPDDSGKYFCRVNDIETSAWLEVIREYFYT</sequence>
<dbReference type="SUPFAM" id="SSF48726">
    <property type="entry name" value="Immunoglobulin"/>
    <property type="match status" value="1"/>
</dbReference>
<proteinExistence type="predicted"/>
<comment type="subcellular location">
    <subcellularLocation>
        <location evidence="1">Cytoplasm</location>
    </subcellularLocation>
</comment>
<dbReference type="Pfam" id="PF07679">
    <property type="entry name" value="I-set"/>
    <property type="match status" value="1"/>
</dbReference>
<evidence type="ECO:0000259" key="6">
    <source>
        <dbReference type="PROSITE" id="PS50835"/>
    </source>
</evidence>
<feature type="region of interest" description="Disordered" evidence="5">
    <location>
        <begin position="1"/>
        <end position="48"/>
    </location>
</feature>
<gene>
    <name evidence="7" type="ORF">SMN809_LOCUS71260</name>
</gene>
<dbReference type="Proteomes" id="UP000676336">
    <property type="component" value="Unassembled WGS sequence"/>
</dbReference>
<dbReference type="InterPro" id="IPR013783">
    <property type="entry name" value="Ig-like_fold"/>
</dbReference>
<keyword evidence="3" id="KW-0597">Phosphoprotein</keyword>
<keyword evidence="2" id="KW-0963">Cytoplasm</keyword>
<accession>A0A8S3HWD2</accession>
<dbReference type="GO" id="GO:0005737">
    <property type="term" value="C:cytoplasm"/>
    <property type="evidence" value="ECO:0007669"/>
    <property type="project" value="UniProtKB-SubCell"/>
</dbReference>
<evidence type="ECO:0000313" key="7">
    <source>
        <dbReference type="EMBL" id="CAF5188189.1"/>
    </source>
</evidence>
<name>A0A8S3HWD2_9BILA</name>
<evidence type="ECO:0000256" key="5">
    <source>
        <dbReference type="SAM" id="MobiDB-lite"/>
    </source>
</evidence>
<dbReference type="PANTHER" id="PTHR35971">
    <property type="entry name" value="SI:DKEY-31G6.6"/>
    <property type="match status" value="1"/>
</dbReference>
<organism evidence="7 8">
    <name type="scientific">Rotaria magnacalcarata</name>
    <dbReference type="NCBI Taxonomy" id="392030"/>
    <lineage>
        <taxon>Eukaryota</taxon>
        <taxon>Metazoa</taxon>
        <taxon>Spiralia</taxon>
        <taxon>Gnathifera</taxon>
        <taxon>Rotifera</taxon>
        <taxon>Eurotatoria</taxon>
        <taxon>Bdelloidea</taxon>
        <taxon>Philodinida</taxon>
        <taxon>Philodinidae</taxon>
        <taxon>Rotaria</taxon>
    </lineage>
</organism>
<feature type="domain" description="Ig-like" evidence="6">
    <location>
        <begin position="136"/>
        <end position="206"/>
    </location>
</feature>
<evidence type="ECO:0000256" key="3">
    <source>
        <dbReference type="ARBA" id="ARBA00022553"/>
    </source>
</evidence>
<dbReference type="EMBL" id="CAJOBI010323269">
    <property type="protein sequence ID" value="CAF5188189.1"/>
    <property type="molecule type" value="Genomic_DNA"/>
</dbReference>
<dbReference type="Gene3D" id="2.60.40.10">
    <property type="entry name" value="Immunoglobulins"/>
    <property type="match status" value="1"/>
</dbReference>
<comment type="caution">
    <text evidence="7">The sequence shown here is derived from an EMBL/GenBank/DDBJ whole genome shotgun (WGS) entry which is preliminary data.</text>
</comment>